<accession>A0ABV7ZLB7</accession>
<feature type="domain" description="ABC transporter" evidence="12">
    <location>
        <begin position="364"/>
        <end position="598"/>
    </location>
</feature>
<evidence type="ECO:0000256" key="4">
    <source>
        <dbReference type="ARBA" id="ARBA00022741"/>
    </source>
</evidence>
<keyword evidence="8 11" id="KW-0472">Membrane</keyword>
<organism evidence="14 15">
    <name type="scientific">Corynebacterium hansenii</name>
    <dbReference type="NCBI Taxonomy" id="394964"/>
    <lineage>
        <taxon>Bacteria</taxon>
        <taxon>Bacillati</taxon>
        <taxon>Actinomycetota</taxon>
        <taxon>Actinomycetes</taxon>
        <taxon>Mycobacteriales</taxon>
        <taxon>Corynebacteriaceae</taxon>
        <taxon>Corynebacterium</taxon>
    </lineage>
</organism>
<evidence type="ECO:0000256" key="7">
    <source>
        <dbReference type="ARBA" id="ARBA00022989"/>
    </source>
</evidence>
<dbReference type="Pfam" id="PF00664">
    <property type="entry name" value="ABC_membrane"/>
    <property type="match status" value="1"/>
</dbReference>
<dbReference type="Proteomes" id="UP001595751">
    <property type="component" value="Unassembled WGS sequence"/>
</dbReference>
<keyword evidence="7 11" id="KW-1133">Transmembrane helix</keyword>
<evidence type="ECO:0000313" key="14">
    <source>
        <dbReference type="EMBL" id="MFC3848936.1"/>
    </source>
</evidence>
<dbReference type="Gene3D" id="3.40.50.300">
    <property type="entry name" value="P-loop containing nucleotide triphosphate hydrolases"/>
    <property type="match status" value="1"/>
</dbReference>
<feature type="transmembrane region" description="Helical" evidence="11">
    <location>
        <begin position="41"/>
        <end position="61"/>
    </location>
</feature>
<dbReference type="SUPFAM" id="SSF90123">
    <property type="entry name" value="ABC transporter transmembrane region"/>
    <property type="match status" value="1"/>
</dbReference>
<feature type="transmembrane region" description="Helical" evidence="11">
    <location>
        <begin position="299"/>
        <end position="318"/>
    </location>
</feature>
<feature type="region of interest" description="Disordered" evidence="10">
    <location>
        <begin position="1"/>
        <end position="24"/>
    </location>
</feature>
<feature type="transmembrane region" description="Helical" evidence="11">
    <location>
        <begin position="81"/>
        <end position="107"/>
    </location>
</feature>
<comment type="caution">
    <text evidence="14">The sequence shown here is derived from an EMBL/GenBank/DDBJ whole genome shotgun (WGS) entry which is preliminary data.</text>
</comment>
<feature type="transmembrane region" description="Helical" evidence="11">
    <location>
        <begin position="271"/>
        <end position="293"/>
    </location>
</feature>
<dbReference type="RefSeq" id="WP_290291643.1">
    <property type="nucleotide sequence ID" value="NZ_CP047211.1"/>
</dbReference>
<dbReference type="InterPro" id="IPR003439">
    <property type="entry name" value="ABC_transporter-like_ATP-bd"/>
</dbReference>
<dbReference type="InterPro" id="IPR036640">
    <property type="entry name" value="ABC1_TM_sf"/>
</dbReference>
<dbReference type="Gene3D" id="1.20.1560.10">
    <property type="entry name" value="ABC transporter type 1, transmembrane domain"/>
    <property type="match status" value="1"/>
</dbReference>
<keyword evidence="2" id="KW-1003">Cell membrane</keyword>
<keyword evidence="3 11" id="KW-0812">Transmembrane</keyword>
<dbReference type="InterPro" id="IPR011527">
    <property type="entry name" value="ABC1_TM_dom"/>
</dbReference>
<dbReference type="PROSITE" id="PS50893">
    <property type="entry name" value="ABC_TRANSPORTER_2"/>
    <property type="match status" value="1"/>
</dbReference>
<evidence type="ECO:0000256" key="10">
    <source>
        <dbReference type="SAM" id="MobiDB-lite"/>
    </source>
</evidence>
<dbReference type="PANTHER" id="PTHR24221:SF654">
    <property type="entry name" value="ATP-BINDING CASSETTE SUB-FAMILY B MEMBER 6"/>
    <property type="match status" value="1"/>
</dbReference>
<dbReference type="InterPro" id="IPR027417">
    <property type="entry name" value="P-loop_NTPase"/>
</dbReference>
<evidence type="ECO:0000256" key="11">
    <source>
        <dbReference type="SAM" id="Phobius"/>
    </source>
</evidence>
<gene>
    <name evidence="14" type="ORF">ACFORJ_01970</name>
</gene>
<dbReference type="SMART" id="SM00382">
    <property type="entry name" value="AAA"/>
    <property type="match status" value="1"/>
</dbReference>
<comment type="similarity">
    <text evidence="9">Belongs to the ABC transporter superfamily. Siderophore-Fe(3+) uptake transporter (SIUT) (TC 3.A.1.21) family.</text>
</comment>
<evidence type="ECO:0000256" key="9">
    <source>
        <dbReference type="ARBA" id="ARBA00023455"/>
    </source>
</evidence>
<dbReference type="PROSITE" id="PS50929">
    <property type="entry name" value="ABC_TM1F"/>
    <property type="match status" value="1"/>
</dbReference>
<dbReference type="Pfam" id="PF00005">
    <property type="entry name" value="ABC_tran"/>
    <property type="match status" value="1"/>
</dbReference>
<dbReference type="InterPro" id="IPR003593">
    <property type="entry name" value="AAA+_ATPase"/>
</dbReference>
<dbReference type="PANTHER" id="PTHR24221">
    <property type="entry name" value="ATP-BINDING CASSETTE SUB-FAMILY B"/>
    <property type="match status" value="1"/>
</dbReference>
<proteinExistence type="inferred from homology"/>
<evidence type="ECO:0000259" key="13">
    <source>
        <dbReference type="PROSITE" id="PS50929"/>
    </source>
</evidence>
<keyword evidence="5 14" id="KW-0067">ATP-binding</keyword>
<name>A0ABV7ZLB7_9CORY</name>
<dbReference type="PROSITE" id="PS00211">
    <property type="entry name" value="ABC_TRANSPORTER_1"/>
    <property type="match status" value="1"/>
</dbReference>
<evidence type="ECO:0000256" key="6">
    <source>
        <dbReference type="ARBA" id="ARBA00022967"/>
    </source>
</evidence>
<feature type="transmembrane region" description="Helical" evidence="11">
    <location>
        <begin position="149"/>
        <end position="178"/>
    </location>
</feature>
<sequence length="606" mass="64136">MTQVRTGGAETETPPRSGNAEESGEAFRDLGRLLHPMRRELTVIAVMNGASAVVALVPYLAVAFVTDRLLSGSGDIGTAAVTAIAVAIGALALRQILYIGGIGYAHLVEARLRRSLREKILDHIGAVPLGKIGSRGAGRIRRLVIDDTAAIHTIVAHVLAEAAGAFTGVAVSLAVLFAVSWPLAAGYFAVFLIVAAVAKAVTPRIGGNVQEDFADAQSELAAAAVELTEGIAEIKSHGLTGGFMRRFRESLDRYSRTSYDGTRVVIRPMSVITSFVLPGVLLGPMLLLCWVALELGWASPFGVIVFLLVGIGVPQTFFGTLSLVQGARLGAAAAGRIARFLGEPALPEPADPAPFTRADAAGDITFEDVAFGYGDDRLVLDGLSLTVPAGATVALVGRSGSGKTTVTRLLARFWEPSGGSIRIGGRDIAGIRGEDLLRNVSFMFQDVMLAGIPVRDNIRLARPDATDADVVAAAKAARIHDRIMELPNGYDSIAGSGDAQFSGGEQQRLCIARVFLQDAPVLVLDEATSFLDRENEELLRGEFARFFAGRTVITVTHRLSAVADADSIAVIEGGRVAEQGTHDELLARPGPYRRMWEARTAEGIDR</sequence>
<feature type="domain" description="ABC transmembrane type-1" evidence="13">
    <location>
        <begin position="43"/>
        <end position="308"/>
    </location>
</feature>
<keyword evidence="4" id="KW-0547">Nucleotide-binding</keyword>
<dbReference type="EMBL" id="JBHRZN010000001">
    <property type="protein sequence ID" value="MFC3848936.1"/>
    <property type="molecule type" value="Genomic_DNA"/>
</dbReference>
<evidence type="ECO:0000259" key="12">
    <source>
        <dbReference type="PROSITE" id="PS50893"/>
    </source>
</evidence>
<dbReference type="InterPro" id="IPR039421">
    <property type="entry name" value="Type_1_exporter"/>
</dbReference>
<evidence type="ECO:0000313" key="15">
    <source>
        <dbReference type="Proteomes" id="UP001595751"/>
    </source>
</evidence>
<evidence type="ECO:0000256" key="3">
    <source>
        <dbReference type="ARBA" id="ARBA00022692"/>
    </source>
</evidence>
<keyword evidence="6" id="KW-1278">Translocase</keyword>
<keyword evidence="15" id="KW-1185">Reference proteome</keyword>
<reference evidence="15" key="1">
    <citation type="journal article" date="2019" name="Int. J. Syst. Evol. Microbiol.">
        <title>The Global Catalogue of Microorganisms (GCM) 10K type strain sequencing project: providing services to taxonomists for standard genome sequencing and annotation.</title>
        <authorList>
            <consortium name="The Broad Institute Genomics Platform"/>
            <consortium name="The Broad Institute Genome Sequencing Center for Infectious Disease"/>
            <person name="Wu L."/>
            <person name="Ma J."/>
        </authorList>
    </citation>
    <scope>NUCLEOTIDE SEQUENCE [LARGE SCALE GENOMIC DNA]</scope>
    <source>
        <strain evidence="15">CCUG 53252</strain>
    </source>
</reference>
<keyword evidence="2" id="KW-0997">Cell inner membrane</keyword>
<evidence type="ECO:0000256" key="2">
    <source>
        <dbReference type="ARBA" id="ARBA00022519"/>
    </source>
</evidence>
<comment type="subcellular location">
    <subcellularLocation>
        <location evidence="1">Cell inner membrane</location>
        <topology evidence="1">Multi-pass membrane protein</topology>
    </subcellularLocation>
</comment>
<protein>
    <submittedName>
        <fullName evidence="14">ABC transporter ATP-binding protein</fullName>
    </submittedName>
</protein>
<evidence type="ECO:0000256" key="8">
    <source>
        <dbReference type="ARBA" id="ARBA00023136"/>
    </source>
</evidence>
<dbReference type="InterPro" id="IPR017871">
    <property type="entry name" value="ABC_transporter-like_CS"/>
</dbReference>
<dbReference type="GO" id="GO:0005524">
    <property type="term" value="F:ATP binding"/>
    <property type="evidence" value="ECO:0007669"/>
    <property type="project" value="UniProtKB-KW"/>
</dbReference>
<dbReference type="SUPFAM" id="SSF52540">
    <property type="entry name" value="P-loop containing nucleoside triphosphate hydrolases"/>
    <property type="match status" value="1"/>
</dbReference>
<evidence type="ECO:0000256" key="5">
    <source>
        <dbReference type="ARBA" id="ARBA00022840"/>
    </source>
</evidence>
<evidence type="ECO:0000256" key="1">
    <source>
        <dbReference type="ARBA" id="ARBA00004429"/>
    </source>
</evidence>
<feature type="transmembrane region" description="Helical" evidence="11">
    <location>
        <begin position="184"/>
        <end position="201"/>
    </location>
</feature>